<dbReference type="AlphaFoldDB" id="A0AAV0WBT3"/>
<keyword evidence="2" id="KW-1185">Reference proteome</keyword>
<sequence>MDEDLGAILYRIHNEFKNMIFILKCMYDKAVVTNNLNRDSSNINPELFTEVEDLTRINDDLKIKCRHSKQRHVERLKKKESGEDYKVLVSLKMKYKMLNNYIKRSTEQLKEQMNMMTPSKKTSYLIQSKVNSPKL</sequence>
<proteinExistence type="predicted"/>
<dbReference type="Proteomes" id="UP001160148">
    <property type="component" value="Unassembled WGS sequence"/>
</dbReference>
<protein>
    <submittedName>
        <fullName evidence="1">Uncharacterized protein</fullName>
    </submittedName>
</protein>
<evidence type="ECO:0000313" key="2">
    <source>
        <dbReference type="Proteomes" id="UP001160148"/>
    </source>
</evidence>
<name>A0AAV0WBT3_9HEMI</name>
<organism evidence="1 2">
    <name type="scientific">Macrosiphum euphorbiae</name>
    <name type="common">potato aphid</name>
    <dbReference type="NCBI Taxonomy" id="13131"/>
    <lineage>
        <taxon>Eukaryota</taxon>
        <taxon>Metazoa</taxon>
        <taxon>Ecdysozoa</taxon>
        <taxon>Arthropoda</taxon>
        <taxon>Hexapoda</taxon>
        <taxon>Insecta</taxon>
        <taxon>Pterygota</taxon>
        <taxon>Neoptera</taxon>
        <taxon>Paraneoptera</taxon>
        <taxon>Hemiptera</taxon>
        <taxon>Sternorrhyncha</taxon>
        <taxon>Aphidomorpha</taxon>
        <taxon>Aphidoidea</taxon>
        <taxon>Aphididae</taxon>
        <taxon>Macrosiphini</taxon>
        <taxon>Macrosiphum</taxon>
    </lineage>
</organism>
<reference evidence="1 2" key="1">
    <citation type="submission" date="2023-01" db="EMBL/GenBank/DDBJ databases">
        <authorList>
            <person name="Whitehead M."/>
        </authorList>
    </citation>
    <scope>NUCLEOTIDE SEQUENCE [LARGE SCALE GENOMIC DNA]</scope>
</reference>
<accession>A0AAV0WBT3</accession>
<comment type="caution">
    <text evidence="1">The sequence shown here is derived from an EMBL/GenBank/DDBJ whole genome shotgun (WGS) entry which is preliminary data.</text>
</comment>
<evidence type="ECO:0000313" key="1">
    <source>
        <dbReference type="EMBL" id="CAI6353286.1"/>
    </source>
</evidence>
<dbReference type="EMBL" id="CARXXK010000002">
    <property type="protein sequence ID" value="CAI6353286.1"/>
    <property type="molecule type" value="Genomic_DNA"/>
</dbReference>
<gene>
    <name evidence="1" type="ORF">MEUPH1_LOCUS9425</name>
</gene>